<dbReference type="SUPFAM" id="SSF141986">
    <property type="entry name" value="LD-carboxypeptidase A C-terminal domain-like"/>
    <property type="match status" value="1"/>
</dbReference>
<evidence type="ECO:0000259" key="4">
    <source>
        <dbReference type="Pfam" id="PF02016"/>
    </source>
</evidence>
<dbReference type="RefSeq" id="WP_089060737.1">
    <property type="nucleotide sequence ID" value="NZ_CP022315.1"/>
</dbReference>
<dbReference type="CDD" id="cd07062">
    <property type="entry name" value="Peptidase_S66_mccF_like"/>
    <property type="match status" value="1"/>
</dbReference>
<dbReference type="InterPro" id="IPR027461">
    <property type="entry name" value="Carboxypeptidase_A_C_sf"/>
</dbReference>
<keyword evidence="6" id="KW-0121">Carboxypeptidase</keyword>
<dbReference type="Pfam" id="PF17676">
    <property type="entry name" value="Peptidase_S66C"/>
    <property type="match status" value="1"/>
</dbReference>
<comment type="similarity">
    <text evidence="1">Belongs to the peptidase S66 family.</text>
</comment>
<organism evidence="6 7">
    <name type="scientific">Virgibacillus phasianinus</name>
    <dbReference type="NCBI Taxonomy" id="2017483"/>
    <lineage>
        <taxon>Bacteria</taxon>
        <taxon>Bacillati</taxon>
        <taxon>Bacillota</taxon>
        <taxon>Bacilli</taxon>
        <taxon>Bacillales</taxon>
        <taxon>Bacillaceae</taxon>
        <taxon>Virgibacillus</taxon>
    </lineage>
</organism>
<keyword evidence="7" id="KW-1185">Reference proteome</keyword>
<dbReference type="PANTHER" id="PTHR30237">
    <property type="entry name" value="MURAMOYLTETRAPEPTIDE CARBOXYPEPTIDASE"/>
    <property type="match status" value="1"/>
</dbReference>
<dbReference type="InterPro" id="IPR040921">
    <property type="entry name" value="Peptidase_S66C"/>
</dbReference>
<dbReference type="Gene3D" id="3.40.50.10740">
    <property type="entry name" value="Class I glutamine amidotransferase-like"/>
    <property type="match status" value="1"/>
</dbReference>
<feature type="domain" description="LD-carboxypeptidase C-terminal" evidence="5">
    <location>
        <begin position="201"/>
        <end position="322"/>
    </location>
</feature>
<dbReference type="OrthoDB" id="9807329at2"/>
<dbReference type="PANTHER" id="PTHR30237:SF5">
    <property type="entry name" value="CARBOXYPEPTIDASE VC_A0337-RELATED"/>
    <property type="match status" value="1"/>
</dbReference>
<evidence type="ECO:0000256" key="1">
    <source>
        <dbReference type="ARBA" id="ARBA00010233"/>
    </source>
</evidence>
<dbReference type="Gene3D" id="3.50.30.60">
    <property type="entry name" value="LD-carboxypeptidase A C-terminal domain-like"/>
    <property type="match status" value="1"/>
</dbReference>
<keyword evidence="6" id="KW-0645">Protease</keyword>
<dbReference type="PIRSF" id="PIRSF028757">
    <property type="entry name" value="LD-carboxypeptidase"/>
    <property type="match status" value="1"/>
</dbReference>
<name>A0A220U071_9BACI</name>
<feature type="active site" description="Nucleophile" evidence="3">
    <location>
        <position position="110"/>
    </location>
</feature>
<evidence type="ECO:0000256" key="2">
    <source>
        <dbReference type="ARBA" id="ARBA00022801"/>
    </source>
</evidence>
<feature type="domain" description="LD-carboxypeptidase N-terminal" evidence="4">
    <location>
        <begin position="13"/>
        <end position="130"/>
    </location>
</feature>
<dbReference type="GO" id="GO:0004180">
    <property type="term" value="F:carboxypeptidase activity"/>
    <property type="evidence" value="ECO:0007669"/>
    <property type="project" value="UniProtKB-KW"/>
</dbReference>
<feature type="active site" description="Charge relay system" evidence="3">
    <location>
        <position position="308"/>
    </location>
</feature>
<keyword evidence="2" id="KW-0378">Hydrolase</keyword>
<sequence length="337" mass="37876">MIIYPTLKKGATIGVTAPSSGVEPELHDMFKQAVSRNEKRGYPVMCGETIWTQDKAKSAAPDVRAKEFNDMMQDESIGIIIPPWGGELLIEIIDKLDFASFSYKWILGYSDTSVLLLATTLRTGMATAHGTNFVDLRGEFSDETTAMWEKVLATNEGGSITQHSSQKFQKQWDHENPSSEVFHLTEPTEWKSLSVDNTTLKGRLLGGCIDVIRHLIGTSFGNIREFQEKTINNEPILWYFENCDLKTTELRRTLVQMQLAGWFDNCSGIMFGRSTANDTVEGYEVLDVYHELGQELNIPIVYDTDCGHVPPQVTFVNGAYAAVEVKEGKGKIQQWFR</sequence>
<proteinExistence type="inferred from homology"/>
<dbReference type="AlphaFoldDB" id="A0A220U071"/>
<protein>
    <submittedName>
        <fullName evidence="6">LD-carboxypeptidase</fullName>
    </submittedName>
</protein>
<feature type="active site" description="Charge relay system" evidence="3">
    <location>
        <position position="241"/>
    </location>
</feature>
<dbReference type="Proteomes" id="UP000198312">
    <property type="component" value="Chromosome"/>
</dbReference>
<evidence type="ECO:0000313" key="6">
    <source>
        <dbReference type="EMBL" id="ASK61460.1"/>
    </source>
</evidence>
<dbReference type="InterPro" id="IPR040449">
    <property type="entry name" value="Peptidase_S66_N"/>
</dbReference>
<evidence type="ECO:0000313" key="7">
    <source>
        <dbReference type="Proteomes" id="UP000198312"/>
    </source>
</evidence>
<dbReference type="EMBL" id="CP022315">
    <property type="protein sequence ID" value="ASK61460.1"/>
    <property type="molecule type" value="Genomic_DNA"/>
</dbReference>
<evidence type="ECO:0000259" key="5">
    <source>
        <dbReference type="Pfam" id="PF17676"/>
    </source>
</evidence>
<dbReference type="SUPFAM" id="SSF52317">
    <property type="entry name" value="Class I glutamine amidotransferase-like"/>
    <property type="match status" value="1"/>
</dbReference>
<dbReference type="InterPro" id="IPR027478">
    <property type="entry name" value="LdcA_N"/>
</dbReference>
<gene>
    <name evidence="6" type="ORF">CFK37_04360</name>
</gene>
<dbReference type="Pfam" id="PF02016">
    <property type="entry name" value="Peptidase_S66"/>
    <property type="match status" value="1"/>
</dbReference>
<dbReference type="KEGG" id="vil:CFK37_04360"/>
<reference evidence="6 7" key="1">
    <citation type="submission" date="2017-07" db="EMBL/GenBank/DDBJ databases">
        <title>Virgibacillus sp. LM2416.</title>
        <authorList>
            <person name="Tak E.J."/>
            <person name="Bae J.-W."/>
        </authorList>
    </citation>
    <scope>NUCLEOTIDE SEQUENCE [LARGE SCALE GENOMIC DNA]</scope>
    <source>
        <strain evidence="6 7">LM2416</strain>
    </source>
</reference>
<accession>A0A220U071</accession>
<dbReference type="InterPro" id="IPR029062">
    <property type="entry name" value="Class_I_gatase-like"/>
</dbReference>
<evidence type="ECO:0000256" key="3">
    <source>
        <dbReference type="PIRSR" id="PIRSR028757-1"/>
    </source>
</evidence>
<dbReference type="InterPro" id="IPR003507">
    <property type="entry name" value="S66_fam"/>
</dbReference>